<dbReference type="Proteomes" id="UP001501495">
    <property type="component" value="Unassembled WGS sequence"/>
</dbReference>
<dbReference type="EMBL" id="BAAAZH010000028">
    <property type="protein sequence ID" value="GAA4127019.1"/>
    <property type="molecule type" value="Genomic_DNA"/>
</dbReference>
<name>A0ABP7XWF5_9ACTN</name>
<sequence>MTELLLLVVSFAVLYLVIRTGVAHGVADAVEEMDLPRRAELLRSLAAKVQADDAASSEGETE</sequence>
<protein>
    <submittedName>
        <fullName evidence="1">Uncharacterized protein</fullName>
    </submittedName>
</protein>
<keyword evidence="2" id="KW-1185">Reference proteome</keyword>
<dbReference type="RefSeq" id="WP_344734979.1">
    <property type="nucleotide sequence ID" value="NZ_BAAAZH010000028.1"/>
</dbReference>
<evidence type="ECO:0000313" key="2">
    <source>
        <dbReference type="Proteomes" id="UP001501495"/>
    </source>
</evidence>
<reference evidence="2" key="1">
    <citation type="journal article" date="2019" name="Int. J. Syst. Evol. Microbiol.">
        <title>The Global Catalogue of Microorganisms (GCM) 10K type strain sequencing project: providing services to taxonomists for standard genome sequencing and annotation.</title>
        <authorList>
            <consortium name="The Broad Institute Genomics Platform"/>
            <consortium name="The Broad Institute Genome Sequencing Center for Infectious Disease"/>
            <person name="Wu L."/>
            <person name="Ma J."/>
        </authorList>
    </citation>
    <scope>NUCLEOTIDE SEQUENCE [LARGE SCALE GENOMIC DNA]</scope>
    <source>
        <strain evidence="2">JCM 16703</strain>
    </source>
</reference>
<accession>A0ABP7XWF5</accession>
<comment type="caution">
    <text evidence="1">The sequence shown here is derived from an EMBL/GenBank/DDBJ whole genome shotgun (WGS) entry which is preliminary data.</text>
</comment>
<proteinExistence type="predicted"/>
<organism evidence="1 2">
    <name type="scientific">Nocardioides fonticola</name>
    <dbReference type="NCBI Taxonomy" id="450363"/>
    <lineage>
        <taxon>Bacteria</taxon>
        <taxon>Bacillati</taxon>
        <taxon>Actinomycetota</taxon>
        <taxon>Actinomycetes</taxon>
        <taxon>Propionibacteriales</taxon>
        <taxon>Nocardioidaceae</taxon>
        <taxon>Nocardioides</taxon>
    </lineage>
</organism>
<evidence type="ECO:0000313" key="1">
    <source>
        <dbReference type="EMBL" id="GAA4127019.1"/>
    </source>
</evidence>
<gene>
    <name evidence="1" type="ORF">GCM10022215_37200</name>
</gene>